<sequence length="292" mass="30242">WIWMRNIWMLIYPRYLAADWTADSIPLIQDSSDQRIIAVAVFYAVFFFWFARLIFGKRAIEAAGEGAPSRASDVVTAAAAASAADAGVEEPAASAADAGAEEPAASAADAGAEEPAASAADAGAEEPAVSATAAGSGREGGEASAEGEGEGDAGAEDSKDKDDAGVDAPHVAFDRGLRWELQDQVKAARPEDAEQIEGRCLAGTNRETRGWLRARSVTAGVAESCGGARTLEHRSKTAAQQNSGASVCSATVIDLTVLLEHAARQRAQVCSGSSDDLTVLISSTQSKNSWAL</sequence>
<keyword evidence="6" id="KW-0732">Signal</keyword>
<evidence type="ECO:0000259" key="7">
    <source>
        <dbReference type="Pfam" id="PF08409"/>
    </source>
</evidence>
<keyword evidence="3 5" id="KW-0472">Membrane</keyword>
<protein>
    <recommendedName>
        <fullName evidence="7">DUF1736 domain-containing protein</fullName>
    </recommendedName>
</protein>
<keyword evidence="9" id="KW-1185">Reference proteome</keyword>
<evidence type="ECO:0000256" key="6">
    <source>
        <dbReference type="SAM" id="SignalP"/>
    </source>
</evidence>
<feature type="non-terminal residue" evidence="8">
    <location>
        <position position="1"/>
    </location>
</feature>
<gene>
    <name evidence="8" type="ORF">CYMTET_30990</name>
</gene>
<feature type="region of interest" description="Disordered" evidence="4">
    <location>
        <begin position="90"/>
        <end position="167"/>
    </location>
</feature>
<feature type="domain" description="DUF1736" evidence="7">
    <location>
        <begin position="1"/>
        <end position="46"/>
    </location>
</feature>
<feature type="compositionally biased region" description="Acidic residues" evidence="4">
    <location>
        <begin position="145"/>
        <end position="155"/>
    </location>
</feature>
<organism evidence="8 9">
    <name type="scientific">Cymbomonas tetramitiformis</name>
    <dbReference type="NCBI Taxonomy" id="36881"/>
    <lineage>
        <taxon>Eukaryota</taxon>
        <taxon>Viridiplantae</taxon>
        <taxon>Chlorophyta</taxon>
        <taxon>Pyramimonadophyceae</taxon>
        <taxon>Pyramimonadales</taxon>
        <taxon>Pyramimonadaceae</taxon>
        <taxon>Cymbomonas</taxon>
    </lineage>
</organism>
<dbReference type="EMBL" id="LGRX02018281">
    <property type="protein sequence ID" value="KAK3260038.1"/>
    <property type="molecule type" value="Genomic_DNA"/>
</dbReference>
<keyword evidence="1" id="KW-0677">Repeat</keyword>
<dbReference type="Proteomes" id="UP001190700">
    <property type="component" value="Unassembled WGS sequence"/>
</dbReference>
<dbReference type="Pfam" id="PF08409">
    <property type="entry name" value="TMTC_DUF1736"/>
    <property type="match status" value="1"/>
</dbReference>
<evidence type="ECO:0000256" key="1">
    <source>
        <dbReference type="ARBA" id="ARBA00022737"/>
    </source>
</evidence>
<accession>A0AAE0FI96</accession>
<feature type="chain" id="PRO_5042184196" description="DUF1736 domain-containing protein" evidence="6">
    <location>
        <begin position="19"/>
        <end position="292"/>
    </location>
</feature>
<keyword evidence="5" id="KW-1133">Transmembrane helix</keyword>
<evidence type="ECO:0000256" key="5">
    <source>
        <dbReference type="SAM" id="Phobius"/>
    </source>
</evidence>
<dbReference type="AlphaFoldDB" id="A0AAE0FI96"/>
<evidence type="ECO:0000256" key="2">
    <source>
        <dbReference type="ARBA" id="ARBA00022803"/>
    </source>
</evidence>
<reference evidence="8 9" key="1">
    <citation type="journal article" date="2015" name="Genome Biol. Evol.">
        <title>Comparative Genomics of a Bacterivorous Green Alga Reveals Evolutionary Causalities and Consequences of Phago-Mixotrophic Mode of Nutrition.</title>
        <authorList>
            <person name="Burns J.A."/>
            <person name="Paasch A."/>
            <person name="Narechania A."/>
            <person name="Kim E."/>
        </authorList>
    </citation>
    <scope>NUCLEOTIDE SEQUENCE [LARGE SCALE GENOMIC DNA]</scope>
    <source>
        <strain evidence="8 9">PLY_AMNH</strain>
    </source>
</reference>
<evidence type="ECO:0000313" key="8">
    <source>
        <dbReference type="EMBL" id="KAK3260038.1"/>
    </source>
</evidence>
<proteinExistence type="predicted"/>
<keyword evidence="2" id="KW-0802">TPR repeat</keyword>
<dbReference type="InterPro" id="IPR013618">
    <property type="entry name" value="TMTC_DUF1736"/>
</dbReference>
<name>A0AAE0FI96_9CHLO</name>
<evidence type="ECO:0000256" key="3">
    <source>
        <dbReference type="ARBA" id="ARBA00023136"/>
    </source>
</evidence>
<comment type="caution">
    <text evidence="8">The sequence shown here is derived from an EMBL/GenBank/DDBJ whole genome shotgun (WGS) entry which is preliminary data.</text>
</comment>
<feature type="compositionally biased region" description="Low complexity" evidence="4">
    <location>
        <begin position="90"/>
        <end position="144"/>
    </location>
</feature>
<evidence type="ECO:0000313" key="9">
    <source>
        <dbReference type="Proteomes" id="UP001190700"/>
    </source>
</evidence>
<feature type="transmembrane region" description="Helical" evidence="5">
    <location>
        <begin position="36"/>
        <end position="55"/>
    </location>
</feature>
<feature type="signal peptide" evidence="6">
    <location>
        <begin position="1"/>
        <end position="18"/>
    </location>
</feature>
<evidence type="ECO:0000256" key="4">
    <source>
        <dbReference type="SAM" id="MobiDB-lite"/>
    </source>
</evidence>
<keyword evidence="5" id="KW-0812">Transmembrane</keyword>